<protein>
    <submittedName>
        <fullName evidence="1">7887_t:CDS:1</fullName>
    </submittedName>
</protein>
<evidence type="ECO:0000313" key="2">
    <source>
        <dbReference type="Proteomes" id="UP000789759"/>
    </source>
</evidence>
<sequence length="111" mass="13164">SEADEQRLKQLVNYDYLNVRQDLKLKTKGYILFIDNDSSYKVTFSWSQLELKENNRVFQCGTITFIAQMNASNLSQLHEVDLNKNSNNIRSFQRHYRFILPCVPFQQIIAR</sequence>
<organism evidence="1 2">
    <name type="scientific">Cetraspora pellucida</name>
    <dbReference type="NCBI Taxonomy" id="1433469"/>
    <lineage>
        <taxon>Eukaryota</taxon>
        <taxon>Fungi</taxon>
        <taxon>Fungi incertae sedis</taxon>
        <taxon>Mucoromycota</taxon>
        <taxon>Glomeromycotina</taxon>
        <taxon>Glomeromycetes</taxon>
        <taxon>Diversisporales</taxon>
        <taxon>Gigasporaceae</taxon>
        <taxon>Cetraspora</taxon>
    </lineage>
</organism>
<feature type="non-terminal residue" evidence="1">
    <location>
        <position position="111"/>
    </location>
</feature>
<name>A0A9N9K1Z3_9GLOM</name>
<evidence type="ECO:0000313" key="1">
    <source>
        <dbReference type="EMBL" id="CAG8804109.1"/>
    </source>
</evidence>
<dbReference type="OrthoDB" id="2395927at2759"/>
<dbReference type="Proteomes" id="UP000789759">
    <property type="component" value="Unassembled WGS sequence"/>
</dbReference>
<comment type="caution">
    <text evidence="1">The sequence shown here is derived from an EMBL/GenBank/DDBJ whole genome shotgun (WGS) entry which is preliminary data.</text>
</comment>
<dbReference type="AlphaFoldDB" id="A0A9N9K1Z3"/>
<gene>
    <name evidence="1" type="ORF">CPELLU_LOCUS17972</name>
</gene>
<dbReference type="EMBL" id="CAJVQA010033173">
    <property type="protein sequence ID" value="CAG8804109.1"/>
    <property type="molecule type" value="Genomic_DNA"/>
</dbReference>
<reference evidence="1" key="1">
    <citation type="submission" date="2021-06" db="EMBL/GenBank/DDBJ databases">
        <authorList>
            <person name="Kallberg Y."/>
            <person name="Tangrot J."/>
            <person name="Rosling A."/>
        </authorList>
    </citation>
    <scope>NUCLEOTIDE SEQUENCE</scope>
    <source>
        <strain evidence="1">FL966</strain>
    </source>
</reference>
<keyword evidence="2" id="KW-1185">Reference proteome</keyword>
<accession>A0A9N9K1Z3</accession>
<proteinExistence type="predicted"/>
<feature type="non-terminal residue" evidence="1">
    <location>
        <position position="1"/>
    </location>
</feature>